<keyword evidence="18 29" id="KW-0472">Membrane</keyword>
<reference evidence="35 36" key="1">
    <citation type="submission" date="2017-12" db="EMBL/GenBank/DDBJ databases">
        <title>Genome Sequence of a Multidrug-Resistant Candida haemulonii Isolate from a Patient with Chronic Leg Ulcers in Israel.</title>
        <authorList>
            <person name="Chow N.A."/>
            <person name="Gade L."/>
            <person name="Batra D."/>
            <person name="Rowe L.A."/>
            <person name="Ben-Ami R."/>
            <person name="Loparev V.N."/>
            <person name="Litvintseva A.P."/>
        </authorList>
    </citation>
    <scope>NUCLEOTIDE SEQUENCE [LARGE SCALE GENOMIC DNA]</scope>
    <source>
        <strain evidence="35 36">B11899</strain>
    </source>
</reference>
<comment type="function">
    <text evidence="1">ATP-binding RNA helicase involved in the biogenesis of 60S ribosomal subunits and is required for the normal formation of 25S and 5.8S rRNAs.</text>
</comment>
<feature type="region of interest" description="Disordered" evidence="28">
    <location>
        <begin position="724"/>
        <end position="803"/>
    </location>
</feature>
<feature type="domain" description="DEAD-box RNA helicase Q" evidence="33">
    <location>
        <begin position="900"/>
        <end position="928"/>
    </location>
</feature>
<feature type="domain" description="Helicase ATP-binding" evidence="31">
    <location>
        <begin position="932"/>
        <end position="1112"/>
    </location>
</feature>
<dbReference type="GO" id="GO:0005524">
    <property type="term" value="F:ATP binding"/>
    <property type="evidence" value="ECO:0007669"/>
    <property type="project" value="UniProtKB-KW"/>
</dbReference>
<keyword evidence="16" id="KW-0694">RNA-binding</keyword>
<dbReference type="Gene3D" id="3.30.160.60">
    <property type="entry name" value="Classic Zinc Finger"/>
    <property type="match status" value="1"/>
</dbReference>
<keyword evidence="7 29" id="KW-0812">Transmembrane</keyword>
<evidence type="ECO:0000256" key="17">
    <source>
        <dbReference type="ARBA" id="ARBA00022989"/>
    </source>
</evidence>
<dbReference type="EMBL" id="PKFO01000005">
    <property type="protein sequence ID" value="PVH21749.1"/>
    <property type="molecule type" value="Genomic_DNA"/>
</dbReference>
<evidence type="ECO:0000256" key="12">
    <source>
        <dbReference type="ARBA" id="ARBA00022801"/>
    </source>
</evidence>
<evidence type="ECO:0000256" key="16">
    <source>
        <dbReference type="ARBA" id="ARBA00022884"/>
    </source>
</evidence>
<dbReference type="Gene3D" id="3.40.50.300">
    <property type="entry name" value="P-loop containing nucleotide triphosphate hydrolases"/>
    <property type="match status" value="2"/>
</dbReference>
<feature type="short sequence motif" description="Q motif" evidence="26">
    <location>
        <begin position="900"/>
        <end position="928"/>
    </location>
</feature>
<evidence type="ECO:0000259" key="33">
    <source>
        <dbReference type="PROSITE" id="PS51195"/>
    </source>
</evidence>
<evidence type="ECO:0000256" key="4">
    <source>
        <dbReference type="ARBA" id="ARBA00012552"/>
    </source>
</evidence>
<dbReference type="CDD" id="cd18787">
    <property type="entry name" value="SF2_C_DEAD"/>
    <property type="match status" value="1"/>
</dbReference>
<feature type="compositionally biased region" description="Polar residues" evidence="28">
    <location>
        <begin position="772"/>
        <end position="791"/>
    </location>
</feature>
<dbReference type="InterPro" id="IPR027417">
    <property type="entry name" value="P-loop_NTPase"/>
</dbReference>
<dbReference type="SMART" id="SM00487">
    <property type="entry name" value="DEXDc"/>
    <property type="match status" value="1"/>
</dbReference>
<feature type="domain" description="Helicase C-terminal" evidence="32">
    <location>
        <begin position="1141"/>
        <end position="1339"/>
    </location>
</feature>
<evidence type="ECO:0000256" key="23">
    <source>
        <dbReference type="ARBA" id="ARBA00039616"/>
    </source>
</evidence>
<dbReference type="SMART" id="SM00513">
    <property type="entry name" value="SAP"/>
    <property type="match status" value="1"/>
</dbReference>
<organism evidence="35 36">
    <name type="scientific">Candidozyma haemuli</name>
    <dbReference type="NCBI Taxonomy" id="45357"/>
    <lineage>
        <taxon>Eukaryota</taxon>
        <taxon>Fungi</taxon>
        <taxon>Dikarya</taxon>
        <taxon>Ascomycota</taxon>
        <taxon>Saccharomycotina</taxon>
        <taxon>Pichiomycetes</taxon>
        <taxon>Metschnikowiaceae</taxon>
        <taxon>Candidozyma</taxon>
    </lineage>
</organism>
<evidence type="ECO:0000256" key="9">
    <source>
        <dbReference type="ARBA" id="ARBA00022741"/>
    </source>
</evidence>
<dbReference type="GO" id="GO:0015513">
    <property type="term" value="F:high-affinity secondary active nitrite transmembrane transporter activity"/>
    <property type="evidence" value="ECO:0007669"/>
    <property type="project" value="TreeGrafter"/>
</dbReference>
<keyword evidence="17 29" id="KW-1133">Transmembrane helix</keyword>
<feature type="region of interest" description="Disordered" evidence="28">
    <location>
        <begin position="109"/>
        <end position="137"/>
    </location>
</feature>
<dbReference type="GO" id="GO:0016787">
    <property type="term" value="F:hydrolase activity"/>
    <property type="evidence" value="ECO:0007669"/>
    <property type="project" value="UniProtKB-KW"/>
</dbReference>
<dbReference type="RefSeq" id="XP_025342689.1">
    <property type="nucleotide sequence ID" value="XM_025484474.1"/>
</dbReference>
<evidence type="ECO:0000256" key="7">
    <source>
        <dbReference type="ARBA" id="ARBA00022692"/>
    </source>
</evidence>
<feature type="region of interest" description="Disordered" evidence="28">
    <location>
        <begin position="1432"/>
        <end position="1457"/>
    </location>
</feature>
<feature type="region of interest" description="Disordered" evidence="28">
    <location>
        <begin position="626"/>
        <end position="701"/>
    </location>
</feature>
<dbReference type="FunFam" id="3.40.50.300:FF:001046">
    <property type="entry name" value="Probable ATP-dependent RNA helicase ddx56"/>
    <property type="match status" value="1"/>
</dbReference>
<dbReference type="InterPro" id="IPR014001">
    <property type="entry name" value="Helicase_ATP-bd"/>
</dbReference>
<dbReference type="OrthoDB" id="1191041at2759"/>
<dbReference type="SMART" id="SM00734">
    <property type="entry name" value="ZnF_Rad18"/>
    <property type="match status" value="1"/>
</dbReference>
<evidence type="ECO:0000256" key="18">
    <source>
        <dbReference type="ARBA" id="ARBA00023136"/>
    </source>
</evidence>
<dbReference type="GO" id="GO:0003677">
    <property type="term" value="F:DNA binding"/>
    <property type="evidence" value="ECO:0007669"/>
    <property type="project" value="InterPro"/>
</dbReference>
<evidence type="ECO:0000256" key="21">
    <source>
        <dbReference type="ARBA" id="ARBA00038041"/>
    </source>
</evidence>
<dbReference type="PANTHER" id="PTHR30520:SF6">
    <property type="entry name" value="FORMATE_NITRATE FAMILY TRANSPORTER (EUROFUNG)"/>
    <property type="match status" value="1"/>
</dbReference>
<evidence type="ECO:0000256" key="1">
    <source>
        <dbReference type="ARBA" id="ARBA00003706"/>
    </source>
</evidence>
<dbReference type="NCBIfam" id="TIGR00790">
    <property type="entry name" value="fnt"/>
    <property type="match status" value="1"/>
</dbReference>
<evidence type="ECO:0000313" key="35">
    <source>
        <dbReference type="EMBL" id="PVH21749.1"/>
    </source>
</evidence>
<dbReference type="InterPro" id="IPR014014">
    <property type="entry name" value="RNA_helicase_DEAD_Q_motif"/>
</dbReference>
<feature type="transmembrane region" description="Helical" evidence="29">
    <location>
        <begin position="455"/>
        <end position="478"/>
    </location>
</feature>
<dbReference type="InterPro" id="IPR001650">
    <property type="entry name" value="Helicase_C-like"/>
</dbReference>
<dbReference type="EC" id="3.6.4.13" evidence="4"/>
<dbReference type="GO" id="GO:0006364">
    <property type="term" value="P:rRNA processing"/>
    <property type="evidence" value="ECO:0007669"/>
    <property type="project" value="UniProtKB-KW"/>
</dbReference>
<comment type="similarity">
    <text evidence="21">Belongs to the DEAD box helicase family. DDX56/DBP9 subfamily.</text>
</comment>
<dbReference type="GO" id="GO:0005730">
    <property type="term" value="C:nucleolus"/>
    <property type="evidence" value="ECO:0007669"/>
    <property type="project" value="UniProtKB-SubCell"/>
</dbReference>
<dbReference type="GO" id="GO:0015707">
    <property type="term" value="P:nitrite transport"/>
    <property type="evidence" value="ECO:0007669"/>
    <property type="project" value="TreeGrafter"/>
</dbReference>
<evidence type="ECO:0000256" key="26">
    <source>
        <dbReference type="PROSITE-ProRule" id="PRU00552"/>
    </source>
</evidence>
<dbReference type="Pfam" id="PF00270">
    <property type="entry name" value="DEAD"/>
    <property type="match status" value="1"/>
</dbReference>
<dbReference type="PROSITE" id="PS51194">
    <property type="entry name" value="HELICASE_CTER"/>
    <property type="match status" value="1"/>
</dbReference>
<evidence type="ECO:0000256" key="10">
    <source>
        <dbReference type="ARBA" id="ARBA00022763"/>
    </source>
</evidence>
<dbReference type="PROSITE" id="PS51192">
    <property type="entry name" value="HELICASE_ATP_BIND_1"/>
    <property type="match status" value="1"/>
</dbReference>
<dbReference type="Gene3D" id="1.20.1080.10">
    <property type="entry name" value="Glycerol uptake facilitator protein"/>
    <property type="match status" value="1"/>
</dbReference>
<dbReference type="InterPro" id="IPR006642">
    <property type="entry name" value="Rad18_UBZ4"/>
</dbReference>
<evidence type="ECO:0000256" key="2">
    <source>
        <dbReference type="ARBA" id="ARBA00004141"/>
    </source>
</evidence>
<feature type="compositionally biased region" description="Basic and acidic residues" evidence="28">
    <location>
        <begin position="280"/>
        <end position="294"/>
    </location>
</feature>
<dbReference type="InterPro" id="IPR003034">
    <property type="entry name" value="SAP_dom"/>
</dbReference>
<feature type="compositionally biased region" description="Basic and acidic residues" evidence="28">
    <location>
        <begin position="1448"/>
        <end position="1457"/>
    </location>
</feature>
<dbReference type="GO" id="GO:0003724">
    <property type="term" value="F:RNA helicase activity"/>
    <property type="evidence" value="ECO:0007669"/>
    <property type="project" value="UniProtKB-EC"/>
</dbReference>
<evidence type="ECO:0000256" key="27">
    <source>
        <dbReference type="PROSITE-ProRule" id="PRU01256"/>
    </source>
</evidence>
<keyword evidence="15" id="KW-0067">ATP-binding</keyword>
<dbReference type="Pfam" id="PF01226">
    <property type="entry name" value="Form_Nir_trans"/>
    <property type="match status" value="1"/>
</dbReference>
<evidence type="ECO:0000313" key="36">
    <source>
        <dbReference type="Proteomes" id="UP000244309"/>
    </source>
</evidence>
<feature type="transmembrane region" description="Helical" evidence="29">
    <location>
        <begin position="375"/>
        <end position="396"/>
    </location>
</feature>
<feature type="compositionally biased region" description="Basic and acidic residues" evidence="28">
    <location>
        <begin position="654"/>
        <end position="664"/>
    </location>
</feature>
<dbReference type="SUPFAM" id="SSF52540">
    <property type="entry name" value="P-loop containing nucleoside triphosphate hydrolases"/>
    <property type="match status" value="2"/>
</dbReference>
<dbReference type="PROSITE" id="PS51908">
    <property type="entry name" value="ZF_UBZ4"/>
    <property type="match status" value="1"/>
</dbReference>
<protein>
    <recommendedName>
        <fullName evidence="22">ATP-dependent RNA helicase DBP9</fullName>
        <ecNumber evidence="4">3.6.4.13</ecNumber>
    </recommendedName>
    <alternativeName>
        <fullName evidence="23">ATP-dependent RNA helicase dbp9</fullName>
    </alternativeName>
</protein>
<feature type="compositionally biased region" description="Basic and acidic residues" evidence="28">
    <location>
        <begin position="315"/>
        <end position="336"/>
    </location>
</feature>
<evidence type="ECO:0000256" key="8">
    <source>
        <dbReference type="ARBA" id="ARBA00022723"/>
    </source>
</evidence>
<feature type="domain" description="UBZ4-type" evidence="34">
    <location>
        <begin position="84"/>
        <end position="112"/>
    </location>
</feature>
<feature type="compositionally biased region" description="Acidic residues" evidence="28">
    <location>
        <begin position="1217"/>
        <end position="1228"/>
    </location>
</feature>
<keyword evidence="14" id="KW-0862">Zinc</keyword>
<gene>
    <name evidence="35" type="ORF">CXQ85_000739</name>
</gene>
<evidence type="ECO:0000256" key="29">
    <source>
        <dbReference type="SAM" id="Phobius"/>
    </source>
</evidence>
<comment type="catalytic activity">
    <reaction evidence="24">
        <text>ATP + H2O = ADP + phosphate + H(+)</text>
        <dbReference type="Rhea" id="RHEA:13065"/>
        <dbReference type="ChEBI" id="CHEBI:15377"/>
        <dbReference type="ChEBI" id="CHEBI:15378"/>
        <dbReference type="ChEBI" id="CHEBI:30616"/>
        <dbReference type="ChEBI" id="CHEBI:43474"/>
        <dbReference type="ChEBI" id="CHEBI:456216"/>
        <dbReference type="EC" id="3.6.4.13"/>
    </reaction>
</comment>
<sequence length="1457" mass="163739">MSESSCPLCKTEQFESNLKRNILLEEIVSCYERLRPELLEQLQVPQESTPSEAPKEPEPEVIEVSDEEAPKSKPVASAPAADNLVQCPVCAQSMTAEFLQRSHLDDCLNGKSPKVPPPRAAPTPQKRPKGISSFFQPRKRQDVNHSSFYFSQPEKHRHEIKKIPKIDFASLATPKIKEKLSQLKLPTSGTRHQLELRYNHYYVLHNSNSDSNHPVNDLALRQKLLQWEKSHAAFTASASSNGLFADSLSHKSITDKDFPVGLWLEKYKKAYKRLIRAARSSHEKKGKAADDDSKSPNGQANGDVEVVQECTAEATPEKAKEPSPQEGPKEGPEEPEPHLLSKVMIDESSYLTTHETALAVVATSMKKARLSLDTLVINSFMGGLLFTSGGMLHGMITSHCPETLSSNPGFVMLLQGLVYPIGLFYVVIMGVDLFNSNILFFSVGVARRAVSVLDLLISWFVSWWFNLVGNIFVCYIVCHYSKVTATPLMIEGSKLILQEKAELAFHQTLIRGMAGNFFVCLGIYLQLMAKPLHVKFLMMLLPVFTFVSMGFSHSIADMYMVIVGLINHSPVSVGTVAWKVLLPSTLGNIIGGSFFGLVVPWYLHLFVVERDQRRLHLPSYEMRDEQPELNQDSRVVRVDPRDEEEAERENELEEEKKEAVREGDSDSLDSSRLGAESNAPVTALYRPSTGRSTRSIRRMKSYRSPANVFPVYGMDHPREREMSIASGRPSSDRFFDAPNAEDDDGADYLGDQLRRTLSRQTSKRSKDKDLEAQSSNQSSPDRRQSVSTVNIPGQLRKFSFSNRRANRHDLDDLNSRFNKAGITERAANAANEAAGTSDFIGRDRAQPMMMTRSTSTVGPTSVPEEDRSSTPTSVGTVQPYDPTLDQMNKAADAAYVDDECQWDSLNLDPRIIQAVDHLGFKNPTLIQSSAIPLALEEKRDIIAKASTGSGKTAAYMIPVLQNILTSEQEKCVKSIVLVPTRELANQVAQFTEKLLVYSNQKISVVNLSSNISDQVLRSLLTNKPDILVATPAKLIQVLQENVNSNLIDLSKTRNLVIDEVDLVLSYGYMEDLEQLETFLPVKTNLQTFLMSATINDDLNELKSRFCSKPAVLKLNEDNATNDKLVQYYARTTEFDKFLLAYVIYKLNLIKGKSLVFVNSIERGYRLKLFLEQFGIRCCILNSELPVNSRLHIVDEFNKNVYSLLIATDETSDFTVEKDEEEEEQEEEQDTKKEKSSKKSKAKKDKEYGVSRGVDFRNVACVLNFDLPTTARAYVHRIGRTARAGKAGMALSFVIPEKEVGKHRVATLPTAKKDEKVLRKIVKQQSKNGLEINPYQFDMKQVEGFRYRSEDAFRAVTGVAIREARIAELKNELMNSDKLKRFFEENPQDLASLRHDKELHPSRVQTQLKRVPEYLLPAAARAGTKKDLGFIPFTKKSKVRKNSKKKGGRKSDPLKRIR</sequence>
<evidence type="ECO:0000256" key="19">
    <source>
        <dbReference type="ARBA" id="ARBA00023204"/>
    </source>
</evidence>
<feature type="transmembrane region" description="Helical" evidence="29">
    <location>
        <begin position="416"/>
        <end position="434"/>
    </location>
</feature>
<keyword evidence="5" id="KW-0690">Ribosome biogenesis</keyword>
<feature type="transmembrane region" description="Helical" evidence="29">
    <location>
        <begin position="539"/>
        <end position="566"/>
    </location>
</feature>
<keyword evidence="13 35" id="KW-0347">Helicase</keyword>
<comment type="caution">
    <text evidence="35">The sequence shown here is derived from an EMBL/GenBank/DDBJ whole genome shotgun (WGS) entry which is preliminary data.</text>
</comment>
<comment type="similarity">
    <text evidence="25">Belongs to the FNT transporter (TC 1.A.16) family.</text>
</comment>
<dbReference type="CDD" id="cd17961">
    <property type="entry name" value="DEADc_DDX56"/>
    <property type="match status" value="1"/>
</dbReference>
<dbReference type="GO" id="GO:0008270">
    <property type="term" value="F:zinc ion binding"/>
    <property type="evidence" value="ECO:0007669"/>
    <property type="project" value="UniProtKB-KW"/>
</dbReference>
<feature type="transmembrane region" description="Helical" evidence="29">
    <location>
        <begin position="586"/>
        <end position="608"/>
    </location>
</feature>
<dbReference type="InterPro" id="IPR023271">
    <property type="entry name" value="Aquaporin-like"/>
</dbReference>
<evidence type="ECO:0000256" key="6">
    <source>
        <dbReference type="ARBA" id="ARBA00022552"/>
    </source>
</evidence>
<evidence type="ECO:0000259" key="32">
    <source>
        <dbReference type="PROSITE" id="PS51194"/>
    </source>
</evidence>
<keyword evidence="12" id="KW-0378">Hydrolase</keyword>
<name>A0A2V1AVD4_9ASCO</name>
<dbReference type="SMART" id="SM00490">
    <property type="entry name" value="HELICc"/>
    <property type="match status" value="1"/>
</dbReference>
<dbReference type="InterPro" id="IPR011545">
    <property type="entry name" value="DEAD/DEAH_box_helicase_dom"/>
</dbReference>
<dbReference type="GO" id="GO:0003723">
    <property type="term" value="F:RNA binding"/>
    <property type="evidence" value="ECO:0007669"/>
    <property type="project" value="UniProtKB-KW"/>
</dbReference>
<dbReference type="GeneID" id="37006071"/>
<keyword evidence="36" id="KW-1185">Reference proteome</keyword>
<keyword evidence="19 27" id="KW-0234">DNA repair</keyword>
<feature type="transmembrane region" description="Helical" evidence="29">
    <location>
        <begin position="509"/>
        <end position="527"/>
    </location>
</feature>
<evidence type="ECO:0000256" key="14">
    <source>
        <dbReference type="ARBA" id="ARBA00022833"/>
    </source>
</evidence>
<dbReference type="PROSITE" id="PS51195">
    <property type="entry name" value="Q_MOTIF"/>
    <property type="match status" value="1"/>
</dbReference>
<keyword evidence="6" id="KW-0698">rRNA processing</keyword>
<evidence type="ECO:0000256" key="22">
    <source>
        <dbReference type="ARBA" id="ARBA00039233"/>
    </source>
</evidence>
<comment type="subcellular location">
    <subcellularLocation>
        <location evidence="2">Membrane</location>
        <topology evidence="2">Multi-pass membrane protein</topology>
    </subcellularLocation>
    <subcellularLocation>
        <location evidence="3">Nucleus</location>
        <location evidence="3">Nucleolus</location>
    </subcellularLocation>
</comment>
<evidence type="ECO:0000259" key="31">
    <source>
        <dbReference type="PROSITE" id="PS51192"/>
    </source>
</evidence>
<evidence type="ECO:0000259" key="34">
    <source>
        <dbReference type="PROSITE" id="PS51908"/>
    </source>
</evidence>
<evidence type="ECO:0000259" key="30">
    <source>
        <dbReference type="PROSITE" id="PS50800"/>
    </source>
</evidence>
<dbReference type="PROSITE" id="PS50800">
    <property type="entry name" value="SAP"/>
    <property type="match status" value="1"/>
</dbReference>
<evidence type="ECO:0000256" key="5">
    <source>
        <dbReference type="ARBA" id="ARBA00022517"/>
    </source>
</evidence>
<dbReference type="VEuPathDB" id="FungiDB:CXQ85_000739"/>
<evidence type="ECO:0000256" key="28">
    <source>
        <dbReference type="SAM" id="MobiDB-lite"/>
    </source>
</evidence>
<keyword evidence="11 27" id="KW-0863">Zinc-finger</keyword>
<evidence type="ECO:0000256" key="24">
    <source>
        <dbReference type="ARBA" id="ARBA00047984"/>
    </source>
</evidence>
<evidence type="ECO:0000256" key="15">
    <source>
        <dbReference type="ARBA" id="ARBA00022840"/>
    </source>
</evidence>
<feature type="compositionally biased region" description="Basic residues" evidence="28">
    <location>
        <begin position="1434"/>
        <end position="1447"/>
    </location>
</feature>
<feature type="region of interest" description="Disordered" evidence="28">
    <location>
        <begin position="42"/>
        <end position="77"/>
    </location>
</feature>
<evidence type="ECO:0000256" key="11">
    <source>
        <dbReference type="ARBA" id="ARBA00022771"/>
    </source>
</evidence>
<feature type="region of interest" description="Disordered" evidence="28">
    <location>
        <begin position="1214"/>
        <end position="1243"/>
    </location>
</feature>
<dbReference type="STRING" id="45357.A0A2V1AVD4"/>
<dbReference type="PANTHER" id="PTHR30520">
    <property type="entry name" value="FORMATE TRANSPORTER-RELATED"/>
    <property type="match status" value="1"/>
</dbReference>
<dbReference type="GO" id="GO:0005886">
    <property type="term" value="C:plasma membrane"/>
    <property type="evidence" value="ECO:0007669"/>
    <property type="project" value="TreeGrafter"/>
</dbReference>
<accession>A0A2V1AVD4</accession>
<dbReference type="Proteomes" id="UP000244309">
    <property type="component" value="Unassembled WGS sequence"/>
</dbReference>
<feature type="domain" description="SAP" evidence="30">
    <location>
        <begin position="168"/>
        <end position="202"/>
    </location>
</feature>
<dbReference type="GO" id="GO:0006281">
    <property type="term" value="P:DNA repair"/>
    <property type="evidence" value="ECO:0007669"/>
    <property type="project" value="UniProtKB-KW"/>
</dbReference>
<feature type="region of interest" description="Disordered" evidence="28">
    <location>
        <begin position="852"/>
        <end position="882"/>
    </location>
</feature>
<keyword evidence="20" id="KW-0539">Nucleus</keyword>
<proteinExistence type="inferred from homology"/>
<evidence type="ECO:0000256" key="25">
    <source>
        <dbReference type="ARBA" id="ARBA00049660"/>
    </source>
</evidence>
<feature type="compositionally biased region" description="Acidic residues" evidence="28">
    <location>
        <begin position="641"/>
        <end position="653"/>
    </location>
</feature>
<feature type="region of interest" description="Disordered" evidence="28">
    <location>
        <begin position="279"/>
        <end position="336"/>
    </location>
</feature>
<dbReference type="Pfam" id="PF00271">
    <property type="entry name" value="Helicase_C"/>
    <property type="match status" value="2"/>
</dbReference>
<evidence type="ECO:0000256" key="13">
    <source>
        <dbReference type="ARBA" id="ARBA00022806"/>
    </source>
</evidence>
<keyword evidence="8" id="KW-0479">Metal-binding</keyword>
<evidence type="ECO:0000256" key="20">
    <source>
        <dbReference type="ARBA" id="ARBA00023242"/>
    </source>
</evidence>
<keyword evidence="9" id="KW-0547">Nucleotide-binding</keyword>
<evidence type="ECO:0000256" key="3">
    <source>
        <dbReference type="ARBA" id="ARBA00004604"/>
    </source>
</evidence>
<keyword evidence="10 27" id="KW-0227">DNA damage</keyword>
<dbReference type="InterPro" id="IPR000292">
    <property type="entry name" value="For/NO2_transpt"/>
</dbReference>